<comment type="similarity">
    <text evidence="1">Belongs to the PPDPF family.</text>
</comment>
<dbReference type="Pfam" id="PF15060">
    <property type="entry name" value="PPDFL"/>
    <property type="match status" value="1"/>
</dbReference>
<proteinExistence type="inferred from homology"/>
<evidence type="ECO:0000313" key="3">
    <source>
        <dbReference type="EMBL" id="NXC38968.1"/>
    </source>
</evidence>
<dbReference type="EMBL" id="WBMW01000753">
    <property type="protein sequence ID" value="NXC38968.1"/>
    <property type="molecule type" value="Genomic_DNA"/>
</dbReference>
<feature type="region of interest" description="Disordered" evidence="2">
    <location>
        <begin position="1"/>
        <end position="48"/>
    </location>
</feature>
<evidence type="ECO:0000256" key="1">
    <source>
        <dbReference type="ARBA" id="ARBA00006609"/>
    </source>
</evidence>
<dbReference type="Proteomes" id="UP000613066">
    <property type="component" value="Unassembled WGS sequence"/>
</dbReference>
<dbReference type="PANTHER" id="PTHR14572">
    <property type="entry name" value="PANCREATIC PROGENITOR CELL DIFFERENTIATION AND PROLIFERATION FACTOR"/>
    <property type="match status" value="1"/>
</dbReference>
<sequence>MASIPSSGSLVATHNYRRRRLSSTSSNSSCSSSEYAGEVLPHHPGLPKSDPGQWWASFFFGKTTHPAMRTVSESPESSGALQALPGPLACALVPAAGAGRRRHASEPSI</sequence>
<accession>A0A851NAI3</accession>
<feature type="non-terminal residue" evidence="3">
    <location>
        <position position="109"/>
    </location>
</feature>
<dbReference type="PRINTS" id="PR02071">
    <property type="entry name" value="PPDPFACTOR"/>
</dbReference>
<gene>
    <name evidence="3" type="primary">Ppdpfb</name>
    <name evidence="3" type="ORF">PENPIL_R02892</name>
</gene>
<evidence type="ECO:0000256" key="2">
    <source>
        <dbReference type="SAM" id="MobiDB-lite"/>
    </source>
</evidence>
<dbReference type="OrthoDB" id="9411431at2759"/>
<protein>
    <submittedName>
        <fullName evidence="3">PDPFB factor</fullName>
    </submittedName>
</protein>
<evidence type="ECO:0000313" key="4">
    <source>
        <dbReference type="Proteomes" id="UP000613066"/>
    </source>
</evidence>
<dbReference type="GO" id="GO:0030154">
    <property type="term" value="P:cell differentiation"/>
    <property type="evidence" value="ECO:0007669"/>
    <property type="project" value="InterPro"/>
</dbReference>
<organism evidence="3 4">
    <name type="scientific">Penelope pileata</name>
    <dbReference type="NCBI Taxonomy" id="1118817"/>
    <lineage>
        <taxon>Eukaryota</taxon>
        <taxon>Metazoa</taxon>
        <taxon>Chordata</taxon>
        <taxon>Craniata</taxon>
        <taxon>Vertebrata</taxon>
        <taxon>Euteleostomi</taxon>
        <taxon>Archelosauria</taxon>
        <taxon>Archosauria</taxon>
        <taxon>Dinosauria</taxon>
        <taxon>Saurischia</taxon>
        <taxon>Theropoda</taxon>
        <taxon>Coelurosauria</taxon>
        <taxon>Aves</taxon>
        <taxon>Neognathae</taxon>
        <taxon>Galloanserae</taxon>
        <taxon>Galliformes</taxon>
        <taxon>Cracidae</taxon>
        <taxon>Penelope</taxon>
    </lineage>
</organism>
<name>A0A851NAI3_9GALL</name>
<feature type="compositionally biased region" description="Low complexity" evidence="2">
    <location>
        <begin position="22"/>
        <end position="33"/>
    </location>
</feature>
<feature type="compositionally biased region" description="Polar residues" evidence="2">
    <location>
        <begin position="1"/>
        <end position="12"/>
    </location>
</feature>
<comment type="caution">
    <text evidence="3">The sequence shown here is derived from an EMBL/GenBank/DDBJ whole genome shotgun (WGS) entry which is preliminary data.</text>
</comment>
<dbReference type="InterPro" id="IPR026754">
    <property type="entry name" value="PPDPF"/>
</dbReference>
<feature type="non-terminal residue" evidence="3">
    <location>
        <position position="1"/>
    </location>
</feature>
<dbReference type="AlphaFoldDB" id="A0A851NAI3"/>
<keyword evidence="4" id="KW-1185">Reference proteome</keyword>
<reference evidence="3" key="1">
    <citation type="submission" date="2019-09" db="EMBL/GenBank/DDBJ databases">
        <title>Bird 10,000 Genomes (B10K) Project - Family phase.</title>
        <authorList>
            <person name="Zhang G."/>
        </authorList>
    </citation>
    <scope>NUCLEOTIDE SEQUENCE</scope>
    <source>
        <strain evidence="3">B10K-DU-001-08</strain>
        <tissue evidence="3">Muscle</tissue>
    </source>
</reference>